<dbReference type="EMBL" id="CP089982">
    <property type="protein sequence ID" value="WXA90199.1"/>
    <property type="molecule type" value="Genomic_DNA"/>
</dbReference>
<organism evidence="2 3">
    <name type="scientific">Pendulispora brunnea</name>
    <dbReference type="NCBI Taxonomy" id="2905690"/>
    <lineage>
        <taxon>Bacteria</taxon>
        <taxon>Pseudomonadati</taxon>
        <taxon>Myxococcota</taxon>
        <taxon>Myxococcia</taxon>
        <taxon>Myxococcales</taxon>
        <taxon>Sorangiineae</taxon>
        <taxon>Pendulisporaceae</taxon>
        <taxon>Pendulispora</taxon>
    </lineage>
</organism>
<sequence>MRDHVVRTGGYANCHQREAESAVAGRAAHGTPNRRKRHARHFAHRHEFLISDPASGLTQEWSNVQRTYWLSYKDIHGIAVKKGVATLPHQSPWKFQ</sequence>
<dbReference type="RefSeq" id="WP_394840812.1">
    <property type="nucleotide sequence ID" value="NZ_CP089982.1"/>
</dbReference>
<evidence type="ECO:0000313" key="2">
    <source>
        <dbReference type="EMBL" id="WXA90199.1"/>
    </source>
</evidence>
<evidence type="ECO:0000256" key="1">
    <source>
        <dbReference type="SAM" id="MobiDB-lite"/>
    </source>
</evidence>
<reference evidence="2 3" key="1">
    <citation type="submission" date="2021-12" db="EMBL/GenBank/DDBJ databases">
        <title>Discovery of the Pendulisporaceae a myxobacterial family with distinct sporulation behavior and unique specialized metabolism.</title>
        <authorList>
            <person name="Garcia R."/>
            <person name="Popoff A."/>
            <person name="Bader C.D."/>
            <person name="Loehr J."/>
            <person name="Walesch S."/>
            <person name="Walt C."/>
            <person name="Boldt J."/>
            <person name="Bunk B."/>
            <person name="Haeckl F.J.F.P.J."/>
            <person name="Gunesch A.P."/>
            <person name="Birkelbach J."/>
            <person name="Nuebel U."/>
            <person name="Pietschmann T."/>
            <person name="Bach T."/>
            <person name="Mueller R."/>
        </authorList>
    </citation>
    <scope>NUCLEOTIDE SEQUENCE [LARGE SCALE GENOMIC DNA]</scope>
    <source>
        <strain evidence="2 3">MSr12523</strain>
    </source>
</reference>
<dbReference type="Proteomes" id="UP001379533">
    <property type="component" value="Chromosome"/>
</dbReference>
<accession>A0ABZ2JWS3</accession>
<feature type="region of interest" description="Disordered" evidence="1">
    <location>
        <begin position="17"/>
        <end position="39"/>
    </location>
</feature>
<name>A0ABZ2JWS3_9BACT</name>
<proteinExistence type="predicted"/>
<keyword evidence="3" id="KW-1185">Reference proteome</keyword>
<evidence type="ECO:0000313" key="3">
    <source>
        <dbReference type="Proteomes" id="UP001379533"/>
    </source>
</evidence>
<gene>
    <name evidence="2" type="ORF">LZC95_27520</name>
</gene>
<protein>
    <submittedName>
        <fullName evidence="2">Uncharacterized protein</fullName>
    </submittedName>
</protein>